<feature type="binding site" evidence="6">
    <location>
        <position position="96"/>
    </location>
    <ligand>
        <name>S-adenosyl-L-methionine</name>
        <dbReference type="ChEBI" id="CHEBI:59789"/>
    </ligand>
</feature>
<dbReference type="EMBL" id="SLWK01000017">
    <property type="protein sequence ID" value="TCO04960.1"/>
    <property type="molecule type" value="Genomic_DNA"/>
</dbReference>
<dbReference type="InterPro" id="IPR002903">
    <property type="entry name" value="RsmH"/>
</dbReference>
<feature type="binding site" evidence="6">
    <location>
        <position position="103"/>
    </location>
    <ligand>
        <name>S-adenosyl-L-methionine</name>
        <dbReference type="ChEBI" id="CHEBI:59789"/>
    </ligand>
</feature>
<dbReference type="HAMAP" id="MF_01007">
    <property type="entry name" value="16SrRNA_methyltr_H"/>
    <property type="match status" value="1"/>
</dbReference>
<comment type="catalytic activity">
    <reaction evidence="6">
        <text>cytidine(1402) in 16S rRNA + S-adenosyl-L-methionine = N(4)-methylcytidine(1402) in 16S rRNA + S-adenosyl-L-homocysteine + H(+)</text>
        <dbReference type="Rhea" id="RHEA:42928"/>
        <dbReference type="Rhea" id="RHEA-COMP:10286"/>
        <dbReference type="Rhea" id="RHEA-COMP:10287"/>
        <dbReference type="ChEBI" id="CHEBI:15378"/>
        <dbReference type="ChEBI" id="CHEBI:57856"/>
        <dbReference type="ChEBI" id="CHEBI:59789"/>
        <dbReference type="ChEBI" id="CHEBI:74506"/>
        <dbReference type="ChEBI" id="CHEBI:82748"/>
        <dbReference type="EC" id="2.1.1.199"/>
    </reaction>
</comment>
<protein>
    <recommendedName>
        <fullName evidence="6">Ribosomal RNA small subunit methyltransferase H</fullName>
        <ecNumber evidence="6">2.1.1.199</ecNumber>
    </recommendedName>
    <alternativeName>
        <fullName evidence="6">16S rRNA m(4)C1402 methyltransferase</fullName>
    </alternativeName>
    <alternativeName>
        <fullName evidence="6">rRNA (cytosine-N(4)-)-methyltransferase RsmH</fullName>
    </alternativeName>
</protein>
<keyword evidence="6" id="KW-0963">Cytoplasm</keyword>
<evidence type="ECO:0000256" key="4">
    <source>
        <dbReference type="ARBA" id="ARBA00022679"/>
    </source>
</evidence>
<evidence type="ECO:0000256" key="1">
    <source>
        <dbReference type="ARBA" id="ARBA00010396"/>
    </source>
</evidence>
<organism evidence="7 8">
    <name type="scientific">Natronoflexus pectinivorans</name>
    <dbReference type="NCBI Taxonomy" id="682526"/>
    <lineage>
        <taxon>Bacteria</taxon>
        <taxon>Pseudomonadati</taxon>
        <taxon>Bacteroidota</taxon>
        <taxon>Bacteroidia</taxon>
        <taxon>Marinilabiliales</taxon>
        <taxon>Marinilabiliaceae</taxon>
        <taxon>Natronoflexus</taxon>
    </lineage>
</organism>
<proteinExistence type="inferred from homology"/>
<keyword evidence="8" id="KW-1185">Reference proteome</keyword>
<reference evidence="7 8" key="1">
    <citation type="submission" date="2019-03" db="EMBL/GenBank/DDBJ databases">
        <title>Genomic Encyclopedia of Type Strains, Phase IV (KMG-IV): sequencing the most valuable type-strain genomes for metagenomic binning, comparative biology and taxonomic classification.</title>
        <authorList>
            <person name="Goeker M."/>
        </authorList>
    </citation>
    <scope>NUCLEOTIDE SEQUENCE [LARGE SCALE GENOMIC DNA]</scope>
    <source>
        <strain evidence="7 8">DSM 24179</strain>
    </source>
</reference>
<dbReference type="InterPro" id="IPR029063">
    <property type="entry name" value="SAM-dependent_MTases_sf"/>
</dbReference>
<dbReference type="InterPro" id="IPR023397">
    <property type="entry name" value="SAM-dep_MeTrfase_MraW_recog"/>
</dbReference>
<dbReference type="Pfam" id="PF01795">
    <property type="entry name" value="Methyltransf_5"/>
    <property type="match status" value="1"/>
</dbReference>
<keyword evidence="5 6" id="KW-0949">S-adenosyl-L-methionine</keyword>
<dbReference type="PANTHER" id="PTHR11265">
    <property type="entry name" value="S-ADENOSYL-METHYLTRANSFERASE MRAW"/>
    <property type="match status" value="1"/>
</dbReference>
<accession>A0A4R2GAX6</accession>
<dbReference type="GO" id="GO:0071424">
    <property type="term" value="F:rRNA (cytosine-N4-)-methyltransferase activity"/>
    <property type="evidence" value="ECO:0007669"/>
    <property type="project" value="UniProtKB-UniRule"/>
</dbReference>
<name>A0A4R2GAX6_9BACT</name>
<dbReference type="GO" id="GO:0005737">
    <property type="term" value="C:cytoplasm"/>
    <property type="evidence" value="ECO:0007669"/>
    <property type="project" value="UniProtKB-SubCell"/>
</dbReference>
<dbReference type="SUPFAM" id="SSF81799">
    <property type="entry name" value="Putative methyltransferase TM0872, insert domain"/>
    <property type="match status" value="1"/>
</dbReference>
<dbReference type="SUPFAM" id="SSF53335">
    <property type="entry name" value="S-adenosyl-L-methionine-dependent methyltransferases"/>
    <property type="match status" value="1"/>
</dbReference>
<evidence type="ECO:0000256" key="2">
    <source>
        <dbReference type="ARBA" id="ARBA00022552"/>
    </source>
</evidence>
<feature type="binding site" evidence="6">
    <location>
        <position position="75"/>
    </location>
    <ligand>
        <name>S-adenosyl-L-methionine</name>
        <dbReference type="ChEBI" id="CHEBI:59789"/>
    </ligand>
</feature>
<feature type="binding site" evidence="6">
    <location>
        <begin position="34"/>
        <end position="36"/>
    </location>
    <ligand>
        <name>S-adenosyl-L-methionine</name>
        <dbReference type="ChEBI" id="CHEBI:59789"/>
    </ligand>
</feature>
<comment type="function">
    <text evidence="6">Specifically methylates the N4 position of cytidine in position 1402 (C1402) of 16S rRNA.</text>
</comment>
<sequence length="304" mass="34805">MNATYHIPVLLQSSIDGLNIRPDGTYVDLTFGGGGHSRAILEKLDNGRLIVFDQDEDAWENRIDDSRVEFVRHNFRYIYQFLKYLEAIPVDGILADLGVSSHHFDAADRGFSFRFDAELDMRMNKNQAYTAADILNTYSEKQLITVFKLYGEISSSRRLVSEIMNYRNVKPLKTTWELKELASKLAPRKDAARFYGQVFQALRIEVNGEMDALKEMLESSYSVLKPGGRLVVISYHSLEDRMVKNFMRTGDVEKSQPETDLFGHANTPFKVVTRKVIVPEEEEVNLNPRARSAKLRIAERVENA</sequence>
<dbReference type="Proteomes" id="UP000295221">
    <property type="component" value="Unassembled WGS sequence"/>
</dbReference>
<dbReference type="EC" id="2.1.1.199" evidence="6"/>
<dbReference type="Gene3D" id="3.40.50.150">
    <property type="entry name" value="Vaccinia Virus protein VP39"/>
    <property type="match status" value="1"/>
</dbReference>
<evidence type="ECO:0000256" key="3">
    <source>
        <dbReference type="ARBA" id="ARBA00022603"/>
    </source>
</evidence>
<comment type="caution">
    <text evidence="7">The sequence shown here is derived from an EMBL/GenBank/DDBJ whole genome shotgun (WGS) entry which is preliminary data.</text>
</comment>
<dbReference type="GO" id="GO:0070475">
    <property type="term" value="P:rRNA base methylation"/>
    <property type="evidence" value="ECO:0007669"/>
    <property type="project" value="UniProtKB-UniRule"/>
</dbReference>
<dbReference type="NCBIfam" id="TIGR00006">
    <property type="entry name" value="16S rRNA (cytosine(1402)-N(4))-methyltransferase RsmH"/>
    <property type="match status" value="1"/>
</dbReference>
<evidence type="ECO:0000313" key="8">
    <source>
        <dbReference type="Proteomes" id="UP000295221"/>
    </source>
</evidence>
<evidence type="ECO:0000256" key="5">
    <source>
        <dbReference type="ARBA" id="ARBA00022691"/>
    </source>
</evidence>
<dbReference type="PIRSF" id="PIRSF004486">
    <property type="entry name" value="MraW"/>
    <property type="match status" value="1"/>
</dbReference>
<dbReference type="PANTHER" id="PTHR11265:SF0">
    <property type="entry name" value="12S RRNA N4-METHYLCYTIDINE METHYLTRANSFERASE"/>
    <property type="match status" value="1"/>
</dbReference>
<feature type="binding site" evidence="6">
    <location>
        <position position="53"/>
    </location>
    <ligand>
        <name>S-adenosyl-L-methionine</name>
        <dbReference type="ChEBI" id="CHEBI:59789"/>
    </ligand>
</feature>
<gene>
    <name evidence="6" type="primary">rsmH</name>
    <name evidence="7" type="ORF">EV194_11725</name>
</gene>
<dbReference type="OrthoDB" id="9806637at2"/>
<keyword evidence="3 6" id="KW-0489">Methyltransferase</keyword>
<comment type="similarity">
    <text evidence="1 6">Belongs to the methyltransferase superfamily. RsmH family.</text>
</comment>
<comment type="subcellular location">
    <subcellularLocation>
        <location evidence="6">Cytoplasm</location>
    </subcellularLocation>
</comment>
<evidence type="ECO:0000256" key="6">
    <source>
        <dbReference type="HAMAP-Rule" id="MF_01007"/>
    </source>
</evidence>
<dbReference type="Gene3D" id="1.10.150.170">
    <property type="entry name" value="Putative methyltransferase TM0872, insert domain"/>
    <property type="match status" value="1"/>
</dbReference>
<evidence type="ECO:0000313" key="7">
    <source>
        <dbReference type="EMBL" id="TCO04960.1"/>
    </source>
</evidence>
<keyword evidence="4 6" id="KW-0808">Transferase</keyword>
<dbReference type="AlphaFoldDB" id="A0A4R2GAX6"/>
<keyword evidence="2 6" id="KW-0698">rRNA processing</keyword>